<dbReference type="SUPFAM" id="SSF102114">
    <property type="entry name" value="Radical SAM enzymes"/>
    <property type="match status" value="1"/>
</dbReference>
<proteinExistence type="predicted"/>
<name>A0A0F9AGU6_9ZZZZ</name>
<sequence>MIALYNLEPKYMNIALEKIRMYYEEMKEQVVDYLPLEHQIYDKIYCSSLFTYTDKSQIPDDIICGGSGFDLTTVLPKEIECMKPKINIGFTTRGCIRKCSFCIVPEKEGKIEITGDIYDIWDMQSKNIVLLDNNILAKPKHFKLICQQIAKENLKVDFNQGLDHRLITSIIAKILKTIRYKEYRFAFDSMNYESSVCKTIEILHKNNIKWSMWYVLVGYDT</sequence>
<dbReference type="InterPro" id="IPR058240">
    <property type="entry name" value="rSAM_sf"/>
</dbReference>
<evidence type="ECO:0000313" key="1">
    <source>
        <dbReference type="EMBL" id="KKK77764.1"/>
    </source>
</evidence>
<reference evidence="1" key="1">
    <citation type="journal article" date="2015" name="Nature">
        <title>Complex archaea that bridge the gap between prokaryotes and eukaryotes.</title>
        <authorList>
            <person name="Spang A."/>
            <person name="Saw J.H."/>
            <person name="Jorgensen S.L."/>
            <person name="Zaremba-Niedzwiedzka K."/>
            <person name="Martijn J."/>
            <person name="Lind A.E."/>
            <person name="van Eijk R."/>
            <person name="Schleper C."/>
            <person name="Guy L."/>
            <person name="Ettema T.J."/>
        </authorList>
    </citation>
    <scope>NUCLEOTIDE SEQUENCE</scope>
</reference>
<organism evidence="1">
    <name type="scientific">marine sediment metagenome</name>
    <dbReference type="NCBI Taxonomy" id="412755"/>
    <lineage>
        <taxon>unclassified sequences</taxon>
        <taxon>metagenomes</taxon>
        <taxon>ecological metagenomes</taxon>
    </lineage>
</organism>
<gene>
    <name evidence="1" type="ORF">LCGC14_2850300</name>
</gene>
<accession>A0A0F9AGU6</accession>
<comment type="caution">
    <text evidence="1">The sequence shown here is derived from an EMBL/GenBank/DDBJ whole genome shotgun (WGS) entry which is preliminary data.</text>
</comment>
<feature type="non-terminal residue" evidence="1">
    <location>
        <position position="221"/>
    </location>
</feature>
<evidence type="ECO:0008006" key="2">
    <source>
        <dbReference type="Google" id="ProtNLM"/>
    </source>
</evidence>
<dbReference type="AlphaFoldDB" id="A0A0F9AGU6"/>
<dbReference type="EMBL" id="LAZR01054800">
    <property type="protein sequence ID" value="KKK77764.1"/>
    <property type="molecule type" value="Genomic_DNA"/>
</dbReference>
<protein>
    <recommendedName>
        <fullName evidence="2">Radical SAM core domain-containing protein</fullName>
    </recommendedName>
</protein>